<dbReference type="PANTHER" id="PTHR11092:SF0">
    <property type="entry name" value="EPIMERASE FAMILY PROTEIN SDR39U1"/>
    <property type="match status" value="1"/>
</dbReference>
<dbReference type="EMBL" id="GBEZ01002267">
    <property type="protein sequence ID" value="JAC82769.1"/>
    <property type="molecule type" value="Transcribed_RNA"/>
</dbReference>
<gene>
    <name evidence="2" type="ORF">TSPGSL018_4931</name>
</gene>
<proteinExistence type="predicted"/>
<name>A0A061SI94_9CHLO</name>
<dbReference type="AlphaFoldDB" id="A0A061SI94"/>
<organism evidence="2">
    <name type="scientific">Tetraselmis sp. GSL018</name>
    <dbReference type="NCBI Taxonomy" id="582737"/>
    <lineage>
        <taxon>Eukaryota</taxon>
        <taxon>Viridiplantae</taxon>
        <taxon>Chlorophyta</taxon>
        <taxon>core chlorophytes</taxon>
        <taxon>Chlorodendrophyceae</taxon>
        <taxon>Chlorodendrales</taxon>
        <taxon>Chlorodendraceae</taxon>
        <taxon>Tetraselmis</taxon>
    </lineage>
</organism>
<dbReference type="PANTHER" id="PTHR11092">
    <property type="entry name" value="SUGAR NUCLEOTIDE EPIMERASE RELATED"/>
    <property type="match status" value="1"/>
</dbReference>
<evidence type="ECO:0000313" key="2">
    <source>
        <dbReference type="EMBL" id="JAC82769.1"/>
    </source>
</evidence>
<dbReference type="InterPro" id="IPR013549">
    <property type="entry name" value="DUF1731"/>
</dbReference>
<dbReference type="Gene3D" id="3.40.50.720">
    <property type="entry name" value="NAD(P)-binding Rossmann-like Domain"/>
    <property type="match status" value="1"/>
</dbReference>
<evidence type="ECO:0000259" key="1">
    <source>
        <dbReference type="Pfam" id="PF08338"/>
    </source>
</evidence>
<sequence length="66" mass="7170">MCSALGAVMGRPSWLPVPEFALKTLLGEGASVVLDGQRVMPARTQEAGFSFQYSEIGDAIRNVMRR</sequence>
<protein>
    <submittedName>
        <fullName evidence="2">Epimerase family protein slr1223-like</fullName>
    </submittedName>
</protein>
<feature type="domain" description="DUF1731" evidence="1">
    <location>
        <begin position="17"/>
        <end position="63"/>
    </location>
</feature>
<dbReference type="Pfam" id="PF08338">
    <property type="entry name" value="DUF1731"/>
    <property type="match status" value="1"/>
</dbReference>
<accession>A0A061SI94</accession>
<reference evidence="2" key="1">
    <citation type="submission" date="2014-05" db="EMBL/GenBank/DDBJ databases">
        <title>The transcriptome of the halophilic microalga Tetraselmis sp. GSL018 isolated from the Great Salt Lake, Utah.</title>
        <authorList>
            <person name="Jinkerson R.E."/>
            <person name="D'Adamo S."/>
            <person name="Posewitz M.C."/>
        </authorList>
    </citation>
    <scope>NUCLEOTIDE SEQUENCE</scope>
    <source>
        <strain evidence="2">GSL018</strain>
    </source>
</reference>